<evidence type="ECO:0000259" key="4">
    <source>
        <dbReference type="Pfam" id="PF01965"/>
    </source>
</evidence>
<evidence type="ECO:0000313" key="5">
    <source>
        <dbReference type="EMBL" id="NYS94883.1"/>
    </source>
</evidence>
<dbReference type="PANTHER" id="PTHR48094:SF11">
    <property type="entry name" value="GLUTATHIONE-INDEPENDENT GLYOXALASE HSP31-RELATED"/>
    <property type="match status" value="1"/>
</dbReference>
<sequence length="232" mass="24454">MSSVLFVVSAAQGWTLADGTVHPTGFWAEELAEPHRLFTEAGWDITIATPGAVKPTVDAGSLAPQATGGEERSAELEAYLASIDDRLASVVDLESVSATDHDVVFYPGGHAPMEDLAVDTTSGALLTTALDEGIPLGVLCHAPAALLAARRQDGSWPFAGYRMTSFTDEEERIGGLADKARWLVETELRGRGADFVGGAPFEPNVQQDRGLYTGQNPSSSVLLARTLIESAG</sequence>
<accession>A0A853F033</accession>
<reference evidence="5 6" key="1">
    <citation type="submission" date="2020-07" db="EMBL/GenBank/DDBJ databases">
        <title>MOT database genomes.</title>
        <authorList>
            <person name="Joseph S."/>
            <person name="Aduse-Opoku J."/>
            <person name="Hashim A."/>
            <person name="Wade W."/>
            <person name="Curtis M."/>
        </authorList>
    </citation>
    <scope>NUCLEOTIDE SEQUENCE [LARGE SCALE GENOMIC DNA]</scope>
    <source>
        <strain evidence="5 6">DSM 100099</strain>
    </source>
</reference>
<dbReference type="SUPFAM" id="SSF52317">
    <property type="entry name" value="Class I glutamine amidotransferase-like"/>
    <property type="match status" value="1"/>
</dbReference>
<comment type="similarity">
    <text evidence="3">Belongs to the peptidase C56 family. HSP31-like subfamily.</text>
</comment>
<dbReference type="GO" id="GO:0019243">
    <property type="term" value="P:methylglyoxal catabolic process to D-lactate via S-lactoyl-glutathione"/>
    <property type="evidence" value="ECO:0007669"/>
    <property type="project" value="TreeGrafter"/>
</dbReference>
<keyword evidence="5" id="KW-0315">Glutamine amidotransferase</keyword>
<dbReference type="EMBL" id="JACBYE010000047">
    <property type="protein sequence ID" value="NYS94883.1"/>
    <property type="molecule type" value="Genomic_DNA"/>
</dbReference>
<evidence type="ECO:0000256" key="3">
    <source>
        <dbReference type="ARBA" id="ARBA00038493"/>
    </source>
</evidence>
<dbReference type="AlphaFoldDB" id="A0A853F033"/>
<proteinExistence type="inferred from homology"/>
<keyword evidence="6" id="KW-1185">Reference proteome</keyword>
<feature type="domain" description="DJ-1/PfpI" evidence="4">
    <location>
        <begin position="27"/>
        <end position="229"/>
    </location>
</feature>
<dbReference type="GO" id="GO:0005737">
    <property type="term" value="C:cytoplasm"/>
    <property type="evidence" value="ECO:0007669"/>
    <property type="project" value="TreeGrafter"/>
</dbReference>
<organism evidence="5 6">
    <name type="scientific">Sanguibacter inulinus</name>
    <dbReference type="NCBI Taxonomy" id="60922"/>
    <lineage>
        <taxon>Bacteria</taxon>
        <taxon>Bacillati</taxon>
        <taxon>Actinomycetota</taxon>
        <taxon>Actinomycetes</taxon>
        <taxon>Micrococcales</taxon>
        <taxon>Sanguibacteraceae</taxon>
        <taxon>Sanguibacter</taxon>
    </lineage>
</organism>
<gene>
    <name evidence="5" type="ORF">HZZ10_15305</name>
</gene>
<dbReference type="Proteomes" id="UP000561011">
    <property type="component" value="Unassembled WGS sequence"/>
</dbReference>
<keyword evidence="2" id="KW-0456">Lyase</keyword>
<dbReference type="InterPro" id="IPR050325">
    <property type="entry name" value="Prot/Nucl_acid_deglycase"/>
</dbReference>
<keyword evidence="1" id="KW-0346">Stress response</keyword>
<dbReference type="GO" id="GO:0016740">
    <property type="term" value="F:transferase activity"/>
    <property type="evidence" value="ECO:0007669"/>
    <property type="project" value="UniProtKB-KW"/>
</dbReference>
<evidence type="ECO:0000256" key="1">
    <source>
        <dbReference type="ARBA" id="ARBA00023016"/>
    </source>
</evidence>
<dbReference type="GO" id="GO:0019172">
    <property type="term" value="F:glyoxalase III activity"/>
    <property type="evidence" value="ECO:0007669"/>
    <property type="project" value="TreeGrafter"/>
</dbReference>
<dbReference type="PANTHER" id="PTHR48094">
    <property type="entry name" value="PROTEIN/NUCLEIC ACID DEGLYCASE DJ-1-RELATED"/>
    <property type="match status" value="1"/>
</dbReference>
<name>A0A853F033_9MICO</name>
<protein>
    <submittedName>
        <fullName evidence="5">Type 1 glutamine amidotransferase domain-containing protein</fullName>
    </submittedName>
</protein>
<keyword evidence="5" id="KW-0808">Transferase</keyword>
<comment type="caution">
    <text evidence="5">The sequence shown here is derived from an EMBL/GenBank/DDBJ whole genome shotgun (WGS) entry which is preliminary data.</text>
</comment>
<evidence type="ECO:0000256" key="2">
    <source>
        <dbReference type="ARBA" id="ARBA00023239"/>
    </source>
</evidence>
<dbReference type="InterPro" id="IPR029062">
    <property type="entry name" value="Class_I_gatase-like"/>
</dbReference>
<dbReference type="RefSeq" id="WP_179914156.1">
    <property type="nucleotide sequence ID" value="NZ_JACBYE010000047.1"/>
</dbReference>
<dbReference type="CDD" id="cd03141">
    <property type="entry name" value="GATase1_Hsp31_like"/>
    <property type="match status" value="1"/>
</dbReference>
<dbReference type="InterPro" id="IPR002818">
    <property type="entry name" value="DJ-1/PfpI"/>
</dbReference>
<dbReference type="Pfam" id="PF01965">
    <property type="entry name" value="DJ-1_PfpI"/>
    <property type="match status" value="1"/>
</dbReference>
<evidence type="ECO:0000313" key="6">
    <source>
        <dbReference type="Proteomes" id="UP000561011"/>
    </source>
</evidence>
<dbReference type="Gene3D" id="3.40.50.880">
    <property type="match status" value="1"/>
</dbReference>